<keyword evidence="2" id="KW-0378">Hydrolase</keyword>
<dbReference type="OrthoDB" id="1404170at2"/>
<dbReference type="SUPFAM" id="SSF53955">
    <property type="entry name" value="Lysozyme-like"/>
    <property type="match status" value="1"/>
</dbReference>
<gene>
    <name evidence="5" type="ORF">SAMN05216259_10670</name>
</gene>
<evidence type="ECO:0000313" key="6">
    <source>
        <dbReference type="Proteomes" id="UP000199341"/>
    </source>
</evidence>
<evidence type="ECO:0000259" key="4">
    <source>
        <dbReference type="PROSITE" id="PS51782"/>
    </source>
</evidence>
<dbReference type="RefSeq" id="WP_093784880.1">
    <property type="nucleotide sequence ID" value="NZ_FNIE01000006.1"/>
</dbReference>
<sequence>MLSSGNGRHRRPRQAPAAVVTVATAAATGVGIALPLIGAGSASAASNGTWDKVAICETGGQWGANTGNGFYGGLAITQDTWDTYGGDAFAKRPDLATRDQQIAVAEKILADLGPNAWPGCESDTGLLKDTGKPVIDITATPVPNPSGPTGIQPSPTATPTDPTGTGDPDATTPTTPPATPGTDDPTATATTPPATPGTTDPTGTPTGTPTTPGTQPTGPAGTASTPAGSGTPSTGSGRHAKPYDPTDEQLAANDRATRTEVWSTTGDTPGSEGQSGKNDSKGTSGATSGGMSNTGTKNADRYTVGSGDSLSGIASAEHVEGGWHRLYETNHQLIGDDPNLIKPGQILNLG</sequence>
<dbReference type="Pfam" id="PF01476">
    <property type="entry name" value="LysM"/>
    <property type="match status" value="1"/>
</dbReference>
<dbReference type="InterPro" id="IPR023346">
    <property type="entry name" value="Lysozyme-like_dom_sf"/>
</dbReference>
<dbReference type="SMART" id="SM00257">
    <property type="entry name" value="LysM"/>
    <property type="match status" value="1"/>
</dbReference>
<dbReference type="Proteomes" id="UP000199341">
    <property type="component" value="Unassembled WGS sequence"/>
</dbReference>
<protein>
    <submittedName>
        <fullName evidence="5">LysM domain-containing protein</fullName>
    </submittedName>
</protein>
<keyword evidence="6" id="KW-1185">Reference proteome</keyword>
<feature type="compositionally biased region" description="Low complexity" evidence="3">
    <location>
        <begin position="153"/>
        <end position="173"/>
    </location>
</feature>
<evidence type="ECO:0000256" key="3">
    <source>
        <dbReference type="SAM" id="MobiDB-lite"/>
    </source>
</evidence>
<name>A0A1H0EXD7_9ACTN</name>
<feature type="region of interest" description="Disordered" evidence="3">
    <location>
        <begin position="135"/>
        <end position="310"/>
    </location>
</feature>
<dbReference type="AlphaFoldDB" id="A0A1H0EXD7"/>
<dbReference type="PANTHER" id="PTHR34700">
    <property type="entry name" value="POTASSIUM BINDING PROTEIN KBP"/>
    <property type="match status" value="1"/>
</dbReference>
<dbReference type="PROSITE" id="PS51782">
    <property type="entry name" value="LYSM"/>
    <property type="match status" value="1"/>
</dbReference>
<dbReference type="GO" id="GO:0016787">
    <property type="term" value="F:hydrolase activity"/>
    <property type="evidence" value="ECO:0007669"/>
    <property type="project" value="UniProtKB-KW"/>
</dbReference>
<dbReference type="InterPro" id="IPR052196">
    <property type="entry name" value="Bact_Kbp"/>
</dbReference>
<organism evidence="5 6">
    <name type="scientific">Actinacidiphila guanduensis</name>
    <dbReference type="NCBI Taxonomy" id="310781"/>
    <lineage>
        <taxon>Bacteria</taxon>
        <taxon>Bacillati</taxon>
        <taxon>Actinomycetota</taxon>
        <taxon>Actinomycetes</taxon>
        <taxon>Kitasatosporales</taxon>
        <taxon>Streptomycetaceae</taxon>
        <taxon>Actinacidiphila</taxon>
    </lineage>
</organism>
<reference evidence="5 6" key="1">
    <citation type="submission" date="2016-10" db="EMBL/GenBank/DDBJ databases">
        <authorList>
            <person name="de Groot N.N."/>
        </authorList>
    </citation>
    <scope>NUCLEOTIDE SEQUENCE [LARGE SCALE GENOMIC DNA]</scope>
    <source>
        <strain evidence="5 6">CGMCC 4.2022</strain>
    </source>
</reference>
<dbReference type="Gene3D" id="1.10.530.10">
    <property type="match status" value="1"/>
</dbReference>
<proteinExistence type="inferred from homology"/>
<evidence type="ECO:0000256" key="1">
    <source>
        <dbReference type="ARBA" id="ARBA00010830"/>
    </source>
</evidence>
<dbReference type="PANTHER" id="PTHR34700:SF4">
    <property type="entry name" value="PHAGE-LIKE ELEMENT PBSX PROTEIN XKDP"/>
    <property type="match status" value="1"/>
</dbReference>
<dbReference type="Pfam" id="PF06737">
    <property type="entry name" value="Transglycosylas"/>
    <property type="match status" value="1"/>
</dbReference>
<evidence type="ECO:0000256" key="2">
    <source>
        <dbReference type="ARBA" id="ARBA00022801"/>
    </source>
</evidence>
<dbReference type="STRING" id="310781.SAMN05216259_10670"/>
<feature type="compositionally biased region" description="Polar residues" evidence="3">
    <location>
        <begin position="260"/>
        <end position="297"/>
    </location>
</feature>
<dbReference type="InterPro" id="IPR036779">
    <property type="entry name" value="LysM_dom_sf"/>
</dbReference>
<feature type="domain" description="LysM" evidence="4">
    <location>
        <begin position="300"/>
        <end position="349"/>
    </location>
</feature>
<dbReference type="EMBL" id="FNIE01000006">
    <property type="protein sequence ID" value="SDN87005.1"/>
    <property type="molecule type" value="Genomic_DNA"/>
</dbReference>
<comment type="similarity">
    <text evidence="1">Belongs to the transglycosylase family. Rpf subfamily.</text>
</comment>
<dbReference type="CDD" id="cd13925">
    <property type="entry name" value="RPF"/>
    <property type="match status" value="1"/>
</dbReference>
<dbReference type="InterPro" id="IPR018392">
    <property type="entry name" value="LysM"/>
</dbReference>
<accession>A0A1H0EXD7</accession>
<feature type="compositionally biased region" description="Low complexity" evidence="3">
    <location>
        <begin position="180"/>
        <end position="237"/>
    </location>
</feature>
<dbReference type="Gene3D" id="3.10.350.10">
    <property type="entry name" value="LysM domain"/>
    <property type="match status" value="1"/>
</dbReference>
<evidence type="ECO:0000313" key="5">
    <source>
        <dbReference type="EMBL" id="SDN87005.1"/>
    </source>
</evidence>
<dbReference type="InterPro" id="IPR010618">
    <property type="entry name" value="RPF"/>
</dbReference>
<dbReference type="CDD" id="cd00118">
    <property type="entry name" value="LysM"/>
    <property type="match status" value="1"/>
</dbReference>